<feature type="compositionally biased region" description="Low complexity" evidence="1">
    <location>
        <begin position="1667"/>
        <end position="1683"/>
    </location>
</feature>
<evidence type="ECO:0000313" key="2">
    <source>
        <dbReference type="EMBL" id="CEM36418.1"/>
    </source>
</evidence>
<organism evidence="2">
    <name type="scientific">Chromera velia CCMP2878</name>
    <dbReference type="NCBI Taxonomy" id="1169474"/>
    <lineage>
        <taxon>Eukaryota</taxon>
        <taxon>Sar</taxon>
        <taxon>Alveolata</taxon>
        <taxon>Colpodellida</taxon>
        <taxon>Chromeraceae</taxon>
        <taxon>Chromera</taxon>
    </lineage>
</organism>
<feature type="region of interest" description="Disordered" evidence="1">
    <location>
        <begin position="2432"/>
        <end position="2456"/>
    </location>
</feature>
<feature type="compositionally biased region" description="Polar residues" evidence="1">
    <location>
        <begin position="316"/>
        <end position="330"/>
    </location>
</feature>
<feature type="region of interest" description="Disordered" evidence="1">
    <location>
        <begin position="1237"/>
        <end position="1302"/>
    </location>
</feature>
<feature type="region of interest" description="Disordered" evidence="1">
    <location>
        <begin position="1777"/>
        <end position="1808"/>
    </location>
</feature>
<feature type="region of interest" description="Disordered" evidence="1">
    <location>
        <begin position="1640"/>
        <end position="1683"/>
    </location>
</feature>
<feature type="region of interest" description="Disordered" evidence="1">
    <location>
        <begin position="741"/>
        <end position="770"/>
    </location>
</feature>
<feature type="region of interest" description="Disordered" evidence="1">
    <location>
        <begin position="929"/>
        <end position="1026"/>
    </location>
</feature>
<feature type="region of interest" description="Disordered" evidence="1">
    <location>
        <begin position="270"/>
        <end position="330"/>
    </location>
</feature>
<feature type="compositionally biased region" description="Basic and acidic residues" evidence="1">
    <location>
        <begin position="2630"/>
        <end position="2644"/>
    </location>
</feature>
<feature type="compositionally biased region" description="Low complexity" evidence="1">
    <location>
        <begin position="742"/>
        <end position="755"/>
    </location>
</feature>
<sequence length="2693" mass="289433">MTGVIRMMRKPHVRRSATLPRECSLLSPPRQLPRRELRHHRIINQLAPPRATPIAEGAHGDGRLPLCQAFLSRDRLRQMVIECADSLPKTKALQEPEVRKALADCVVAFCTEAKNTDALKDTQKARRRTSVLAHEAAPAGAAANTLTIPGLESPPPPPLVGGLSLPSPGPPSSLGAVGGLVEETSFWRPTIPSEGVPKGHVSTAAVAAVCAMSRDVLIGVMEREALCFHSQAYLNFGKAILCEAGVAWPALPLTRCCRLFSDCQPPPFATTTTPAGGPGPLSPPPLLSGSSSFPWAQQNSVTPSARDSSPRAGGSKNASRMSTAASGPLQQSAAGGAVLKALHGETPSMNPAAQMATPKSQNRKRRPKTEPGPGGAATGSLFVNPYELLIRICPSRLLIPLNAVTGFLRQKCKSVRTLDSIKSPFDMVQLGMVAEDSARCFPVLEAFREGAACTACGSRLSRMATIIQDSIFGPERMKAAEQASRVSLMSVANNKPKPAKENLGEKAPQVECQNPTELLINYSAFLDAYRSWELSVFGGMMAALRQQPHARTEWGDNEKQGTETADIRDKAEPGYVSLSEMRSMVSALLLRPEAQEVRSQESELNKAVQHLTERIFHMLPFNGVERFRDKMAPSAFDGPLGERQTPWRPLHAQPLGLHTRSSDVMECVQSLLLVPGLPSLDTLALKSKAANLQIQATATAFAPAVSGSINEQFRSYMNYAARHGHRAYEQLIAISSRLFSRQGPAGQAGPMQGQGDRPPPGSLPPKSHSILLPKGISNLESLSLRQSVAQGGGEPSVASLAGGNSGVLGVSGHDGSVFGSVGGPGSSAPVGGYKGRRLGIEDPAPLFAHFLDRWCGCTVALDTQGGDLSLSEDGIMKTLDLYGHNTHDTMGSGWNSKAASILEEQTCTWWSTLLGCSCHHGSTVYAKQAPETPAPKSSSQGRRRSSLAFGGASRDRKRGSIMSNQSPHLTPLGPHGSIEDPSGDGGLLPLPRVASTPQLTPLIPRGPSVSGLPHAMSLMGRRQSQSISLQPEDTSLFPFGANGPFFEASRYDDEARRTPLEDFVFCIQMSEHAVLGKIAHRLREQPMIIEDLLSLARDPTTCASTTKSAATKSTHQKLFKIRTGKTFKSALRMITMVNAASGAKKGEGPPATAQTEENGNGGQPTVIGGALKRRGPMPEPDIATFERFLPRTRWFRHSNRATFSFWWRNDPADGLRGLLTPAFIVSGLRTSESVLAAASGGGGKAGARLRRRPKTAKGPQGASGAQTGSAHAGTDGGHGEDAGGMEGEGGMGGGDTDQIGQATFEDPTVPLERVNEFLEGLELGLPEQSLRVFLFSLRSDETGKVCHLLIERSLCLYEKPKSPLFTSPSCTADFRTHSPGLFSPLCFAFASSGTEFGLCFATLQIRLNDLITRLASWDASFVGAAVAAILALNMTPRDLLSLVTPQNGPADFCGIPGPLWVTRGFFIALLSTLLACARQVASTRGDTTLKSKGEKEKEKQGAPSVSSASPTPASALNLGGQGPPGKATRFKGVSAGGPNDTFKTILSSFHSQSIPENKNGFLVAAGLWYAFAADPRGGPEIRGCGNGPEAQGVDPFAFGRLDLRLFVRVLEWYLAHNRDKLAIRLLLNKNNYASLFDEPRPSLQAATRPKTSRVGVGQGDEPHLPRPSTTATASAGAGAVPSVDSSGNVDPLVLPLQRSIHTQLGLQLPDSHVQLLAIRMTPEGLPLYGTVEPCLKVAADFLANSRILSILSRALRTCRPVHLANVDVSEEALRERERARLASASGQQQTSEGETQDGGENGNGTSDLASRVSKFSKMGKTELTNENTGRFLSLVSTSVSAMAVNQEMVIEWLLSVLDADSVANEESLTRFLRQFYVTQDRKNIHIDRLVDHLHRWESLVYGVLLRLLYSGPPDSRAFQVLSFQNDDKEAGRSSLTENEYLRTLEALGIPPGLSVHLLAFCSHVKNVSALSSMSSLREDQQGQAGQGGGSSGGVADLTAEQSSFWISTHRWTSCFGVEFRMDFDAPLLFKKLTEGLENMSWKSVTPDGYIQMSKLRTLLEVCFTGARREDTKKGRRPTTDSEVDLARWLVRIYLAFRKGGGGGEGYGEGSHLVADTVGLLNGYKFFRCADADLWEDRPQEETWVDLCLFIETLCGYLDRMAVLLGLEPSLREELLGVCRRPEASCSDLVNLIERIASRDPSFLSLEGPGSLAPLSRLHALLLIAFCRRPSRTEAQRRGRVAARDPADWEDLRRGMMMKLQNQATAINAGTSPAPSVSYAGSPHDKGRRSTGESEGGDIDDVLASFQPSPSYRAESREPPVSHRIQPADLSAAAAGHSVYRYVRKWQLLCLHPVAMAFASRGGLDPCQAAAAFVKGRVEGCGGRRGSCLVEQLWDLTSILGTSLSARLLRVARGISIPFYSKEQAELAFCFCPEPPEPETPKEQQEEQANANQKRSSTVLETPFFLPQASSAPNISPTLPTRAQADQLKGILKSNGGRGGAGQGDPTKSLGRSYTATMAEGATKGLLDDLEDPRTPLGSTARTPYKGPRFGNWNHTQVPTRLETVFYSHHKSRLVSWPVSVQLIGECYAVFLQDTLLRAGAELVKKRKAEEEGGAGKLPPIVRVLSEWTDHDTPSSGHAELKEQQENGEGGIFGKTGAWKTLGEAAGIGTDIQWTYDVILALQVSEGVDQSAVE</sequence>
<feature type="region of interest" description="Disordered" evidence="1">
    <location>
        <begin position="1142"/>
        <end position="1164"/>
    </location>
</feature>
<reference evidence="2" key="1">
    <citation type="submission" date="2014-11" db="EMBL/GenBank/DDBJ databases">
        <authorList>
            <person name="Otto D Thomas"/>
            <person name="Naeem Raeece"/>
        </authorList>
    </citation>
    <scope>NUCLEOTIDE SEQUENCE</scope>
</reference>
<feature type="region of interest" description="Disordered" evidence="1">
    <location>
        <begin position="2490"/>
        <end position="2551"/>
    </location>
</feature>
<dbReference type="EMBL" id="CDMZ01001701">
    <property type="protein sequence ID" value="CEM36418.1"/>
    <property type="molecule type" value="Genomic_DNA"/>
</dbReference>
<proteinExistence type="predicted"/>
<protein>
    <submittedName>
        <fullName evidence="2">Uncharacterized protein</fullName>
    </submittedName>
</protein>
<feature type="compositionally biased region" description="Low complexity" evidence="1">
    <location>
        <begin position="1502"/>
        <end position="1515"/>
    </location>
</feature>
<feature type="region of interest" description="Disordered" evidence="1">
    <location>
        <begin position="2266"/>
        <end position="2301"/>
    </location>
</feature>
<gene>
    <name evidence="2" type="ORF">Cvel_23980</name>
</gene>
<feature type="compositionally biased region" description="Basic and acidic residues" evidence="1">
    <location>
        <begin position="1487"/>
        <end position="1500"/>
    </location>
</feature>
<feature type="compositionally biased region" description="Polar residues" evidence="1">
    <location>
        <begin position="295"/>
        <end position="307"/>
    </location>
</feature>
<feature type="region of interest" description="Disordered" evidence="1">
    <location>
        <begin position="549"/>
        <end position="571"/>
    </location>
</feature>
<evidence type="ECO:0000256" key="1">
    <source>
        <dbReference type="SAM" id="MobiDB-lite"/>
    </source>
</evidence>
<feature type="compositionally biased region" description="Basic and acidic residues" evidence="1">
    <location>
        <begin position="550"/>
        <end position="571"/>
    </location>
</feature>
<feature type="region of interest" description="Disordered" evidence="1">
    <location>
        <begin position="346"/>
        <end position="377"/>
    </location>
</feature>
<feature type="region of interest" description="Disordered" evidence="1">
    <location>
        <begin position="2630"/>
        <end position="2649"/>
    </location>
</feature>
<feature type="compositionally biased region" description="Gly residues" evidence="1">
    <location>
        <begin position="1282"/>
        <end position="1295"/>
    </location>
</feature>
<feature type="compositionally biased region" description="Basic and acidic residues" evidence="1">
    <location>
        <begin position="2282"/>
        <end position="2291"/>
    </location>
</feature>
<feature type="region of interest" description="Disordered" evidence="1">
    <location>
        <begin position="143"/>
        <end position="166"/>
    </location>
</feature>
<accession>A0A0G4GYX7</accession>
<dbReference type="VEuPathDB" id="CryptoDB:Cvel_23980"/>
<feature type="region of interest" description="Disordered" evidence="1">
    <location>
        <begin position="1485"/>
        <end position="1530"/>
    </location>
</feature>
<name>A0A0G4GYX7_9ALVE</name>